<sequence length="147" mass="16033">MASPVAATGLMPFDIITFLCPPVFKKKSITIEVIHHSNVITFTITPEDYGTSDVHETISIENIIGDFKDITSTEADDVDTKLELPYAEVLKMALPVYDSKTEFDATITLGKAEFVRAIAGFTGNPKQVLGPVFRDDSDDAACFDLGK</sequence>
<accession>A0AAV1DAR1</accession>
<proteinExistence type="predicted"/>
<reference evidence="1" key="1">
    <citation type="submission" date="2023-03" db="EMBL/GenBank/DDBJ databases">
        <authorList>
            <person name="Julca I."/>
        </authorList>
    </citation>
    <scope>NUCLEOTIDE SEQUENCE</scope>
</reference>
<protein>
    <submittedName>
        <fullName evidence="1">OLC1v1003747C1</fullName>
    </submittedName>
</protein>
<dbReference type="Proteomes" id="UP001161247">
    <property type="component" value="Chromosome 5"/>
</dbReference>
<gene>
    <name evidence="1" type="ORF">OLC1_LOCUS13750</name>
</gene>
<evidence type="ECO:0000313" key="1">
    <source>
        <dbReference type="EMBL" id="CAI9104947.1"/>
    </source>
</evidence>
<dbReference type="EMBL" id="OX459122">
    <property type="protein sequence ID" value="CAI9104947.1"/>
    <property type="molecule type" value="Genomic_DNA"/>
</dbReference>
<keyword evidence="2" id="KW-1185">Reference proteome</keyword>
<dbReference type="AlphaFoldDB" id="A0AAV1DAR1"/>
<organism evidence="1 2">
    <name type="scientific">Oldenlandia corymbosa var. corymbosa</name>
    <dbReference type="NCBI Taxonomy" id="529605"/>
    <lineage>
        <taxon>Eukaryota</taxon>
        <taxon>Viridiplantae</taxon>
        <taxon>Streptophyta</taxon>
        <taxon>Embryophyta</taxon>
        <taxon>Tracheophyta</taxon>
        <taxon>Spermatophyta</taxon>
        <taxon>Magnoliopsida</taxon>
        <taxon>eudicotyledons</taxon>
        <taxon>Gunneridae</taxon>
        <taxon>Pentapetalae</taxon>
        <taxon>asterids</taxon>
        <taxon>lamiids</taxon>
        <taxon>Gentianales</taxon>
        <taxon>Rubiaceae</taxon>
        <taxon>Rubioideae</taxon>
        <taxon>Spermacoceae</taxon>
        <taxon>Hedyotis-Oldenlandia complex</taxon>
        <taxon>Oldenlandia</taxon>
    </lineage>
</organism>
<evidence type="ECO:0000313" key="2">
    <source>
        <dbReference type="Proteomes" id="UP001161247"/>
    </source>
</evidence>
<name>A0AAV1DAR1_OLDCO</name>